<name>A0AC34GMZ1_9BILA</name>
<reference evidence="2" key="1">
    <citation type="submission" date="2022-11" db="UniProtKB">
        <authorList>
            <consortium name="WormBaseParasite"/>
        </authorList>
    </citation>
    <scope>IDENTIFICATION</scope>
</reference>
<evidence type="ECO:0000313" key="1">
    <source>
        <dbReference type="Proteomes" id="UP000887579"/>
    </source>
</evidence>
<evidence type="ECO:0000313" key="2">
    <source>
        <dbReference type="WBParaSite" id="ES5_v2.g30946.t1"/>
    </source>
</evidence>
<protein>
    <submittedName>
        <fullName evidence="2">RNA polymerase II-associated factor 1 homolog</fullName>
    </submittedName>
</protein>
<dbReference type="WBParaSite" id="ES5_v2.g30946.t1">
    <property type="protein sequence ID" value="ES5_v2.g30946.t1"/>
    <property type="gene ID" value="ES5_v2.g30946"/>
</dbReference>
<organism evidence="1 2">
    <name type="scientific">Panagrolaimus sp. ES5</name>
    <dbReference type="NCBI Taxonomy" id="591445"/>
    <lineage>
        <taxon>Eukaryota</taxon>
        <taxon>Metazoa</taxon>
        <taxon>Ecdysozoa</taxon>
        <taxon>Nematoda</taxon>
        <taxon>Chromadorea</taxon>
        <taxon>Rhabditida</taxon>
        <taxon>Tylenchina</taxon>
        <taxon>Panagrolaimomorpha</taxon>
        <taxon>Panagrolaimoidea</taxon>
        <taxon>Panagrolaimidae</taxon>
        <taxon>Panagrolaimus</taxon>
    </lineage>
</organism>
<accession>A0AC34GMZ1</accession>
<dbReference type="Proteomes" id="UP000887579">
    <property type="component" value="Unplaced"/>
</dbReference>
<sequence length="88" mass="10334">MERAIIQGLTDNKGASFVAYYAPTDDSLEKLVKTEKTGEHLDDDDRLEYKLGREYIWSVRNEATRGFEPNYFFCFRDGKAFYNCMDTR</sequence>
<proteinExistence type="predicted"/>